<proteinExistence type="predicted"/>
<evidence type="ECO:0000256" key="2">
    <source>
        <dbReference type="SAM" id="MobiDB-lite"/>
    </source>
</evidence>
<dbReference type="GO" id="GO:0016627">
    <property type="term" value="F:oxidoreductase activity, acting on the CH-CH group of donors"/>
    <property type="evidence" value="ECO:0007669"/>
    <property type="project" value="TreeGrafter"/>
</dbReference>
<reference evidence="4 5" key="1">
    <citation type="submission" date="2023-10" db="EMBL/GenBank/DDBJ databases">
        <title>Description of Microbulbifer bruguierae sp. nov., isolated from the sediments of mangrove plant Bruguiera sexangula and comparative genomic analyses of the genus Microbulbifer.</title>
        <authorList>
            <person name="Long M."/>
        </authorList>
    </citation>
    <scope>NUCLEOTIDE SEQUENCE [LARGE SCALE GENOMIC DNA]</scope>
    <source>
        <strain evidence="4 5">SPO729</strain>
    </source>
</reference>
<dbReference type="KEGG" id="mpaf:R5R33_12380"/>
<dbReference type="Proteomes" id="UP001302477">
    <property type="component" value="Chromosome"/>
</dbReference>
<evidence type="ECO:0000313" key="5">
    <source>
        <dbReference type="Proteomes" id="UP001302477"/>
    </source>
</evidence>
<sequence length="191" mass="21300">MSEQQVSQQDIQSANIDSPKTNDGADLVAEVRDFIASRRLLNLASLTPDGHPHASTAPFLAADGNFYLFISDLSEHAANLKAHRKASVIFNADEADTRQAFARLRVTFNVEAGMIGRESPLWQERIEQLRDKFGPVMDHLRNLEDFHLFELKPSAGRYVKGFGQAYALEGLEKQVALHLKDGHREKDSDAA</sequence>
<dbReference type="Pfam" id="PF01243">
    <property type="entry name" value="PNPOx_N"/>
    <property type="match status" value="1"/>
</dbReference>
<dbReference type="PANTHER" id="PTHR35176:SF6">
    <property type="entry name" value="HEME OXYGENASE HI_0854-RELATED"/>
    <property type="match status" value="1"/>
</dbReference>
<dbReference type="Gene3D" id="2.30.110.10">
    <property type="entry name" value="Electron Transport, Fmn-binding Protein, Chain A"/>
    <property type="match status" value="1"/>
</dbReference>
<keyword evidence="1" id="KW-0560">Oxidoreductase</keyword>
<feature type="compositionally biased region" description="Polar residues" evidence="2">
    <location>
        <begin position="1"/>
        <end position="21"/>
    </location>
</feature>
<dbReference type="PANTHER" id="PTHR35176">
    <property type="entry name" value="HEME OXYGENASE HI_0854-RELATED"/>
    <property type="match status" value="1"/>
</dbReference>
<dbReference type="InterPro" id="IPR014419">
    <property type="entry name" value="HutZ"/>
</dbReference>
<dbReference type="InterPro" id="IPR052019">
    <property type="entry name" value="F420H2_bilvrd_red/Heme_oxyg"/>
</dbReference>
<dbReference type="InterPro" id="IPR011576">
    <property type="entry name" value="Pyridox_Oxase_N"/>
</dbReference>
<dbReference type="EMBL" id="CP137555">
    <property type="protein sequence ID" value="WOX04535.1"/>
    <property type="molecule type" value="Genomic_DNA"/>
</dbReference>
<dbReference type="RefSeq" id="WP_318953013.1">
    <property type="nucleotide sequence ID" value="NZ_CP137555.1"/>
</dbReference>
<dbReference type="SUPFAM" id="SSF50475">
    <property type="entry name" value="FMN-binding split barrel"/>
    <property type="match status" value="1"/>
</dbReference>
<dbReference type="GO" id="GO:0070967">
    <property type="term" value="F:coenzyme F420 binding"/>
    <property type="evidence" value="ECO:0007669"/>
    <property type="project" value="TreeGrafter"/>
</dbReference>
<dbReference type="PIRSF" id="PIRSF004633">
    <property type="entry name" value="UCP_PLP_oxd"/>
    <property type="match status" value="1"/>
</dbReference>
<evidence type="ECO:0000256" key="1">
    <source>
        <dbReference type="ARBA" id="ARBA00023002"/>
    </source>
</evidence>
<dbReference type="GO" id="GO:0005829">
    <property type="term" value="C:cytosol"/>
    <property type="evidence" value="ECO:0007669"/>
    <property type="project" value="TreeGrafter"/>
</dbReference>
<dbReference type="InterPro" id="IPR012349">
    <property type="entry name" value="Split_barrel_FMN-bd"/>
</dbReference>
<protein>
    <submittedName>
        <fullName evidence="4">Pyridoxamine 5'-phosphate oxidase family protein</fullName>
    </submittedName>
</protein>
<evidence type="ECO:0000259" key="3">
    <source>
        <dbReference type="Pfam" id="PF01243"/>
    </source>
</evidence>
<name>A0AAU0MXQ4_9GAMM</name>
<feature type="region of interest" description="Disordered" evidence="2">
    <location>
        <begin position="1"/>
        <end position="23"/>
    </location>
</feature>
<organism evidence="4 5">
    <name type="scientific">Microbulbifer pacificus</name>
    <dbReference type="NCBI Taxonomy" id="407164"/>
    <lineage>
        <taxon>Bacteria</taxon>
        <taxon>Pseudomonadati</taxon>
        <taxon>Pseudomonadota</taxon>
        <taxon>Gammaproteobacteria</taxon>
        <taxon>Cellvibrionales</taxon>
        <taxon>Microbulbiferaceae</taxon>
        <taxon>Microbulbifer</taxon>
    </lineage>
</organism>
<accession>A0AAU0MXQ4</accession>
<dbReference type="AlphaFoldDB" id="A0AAU0MXQ4"/>
<feature type="domain" description="Pyridoxamine 5'-phosphate oxidase N-terminal" evidence="3">
    <location>
        <begin position="29"/>
        <end position="159"/>
    </location>
</feature>
<evidence type="ECO:0000313" key="4">
    <source>
        <dbReference type="EMBL" id="WOX04535.1"/>
    </source>
</evidence>
<gene>
    <name evidence="4" type="ORF">R5R33_12380</name>
</gene>
<keyword evidence="5" id="KW-1185">Reference proteome</keyword>